<name>A0ABQ1GDS1_9GAMM</name>
<keyword evidence="2" id="KW-1185">Reference proteome</keyword>
<reference evidence="2" key="1">
    <citation type="journal article" date="2019" name="Int. J. Syst. Evol. Microbiol.">
        <title>The Global Catalogue of Microorganisms (GCM) 10K type strain sequencing project: providing services to taxonomists for standard genome sequencing and annotation.</title>
        <authorList>
            <consortium name="The Broad Institute Genomics Platform"/>
            <consortium name="The Broad Institute Genome Sequencing Center for Infectious Disease"/>
            <person name="Wu L."/>
            <person name="Ma J."/>
        </authorList>
    </citation>
    <scope>NUCLEOTIDE SEQUENCE [LARGE SCALE GENOMIC DNA]</scope>
    <source>
        <strain evidence="2">CGMCC 1.12806</strain>
    </source>
</reference>
<accession>A0ABQ1GDS1</accession>
<dbReference type="Proteomes" id="UP000627464">
    <property type="component" value="Unassembled WGS sequence"/>
</dbReference>
<dbReference type="EMBL" id="BMFZ01000003">
    <property type="protein sequence ID" value="GGA41784.1"/>
    <property type="molecule type" value="Genomic_DNA"/>
</dbReference>
<gene>
    <name evidence="1" type="ORF">GCM10011328_15980</name>
</gene>
<evidence type="ECO:0000313" key="2">
    <source>
        <dbReference type="Proteomes" id="UP000627464"/>
    </source>
</evidence>
<evidence type="ECO:0000313" key="1">
    <source>
        <dbReference type="EMBL" id="GGA41784.1"/>
    </source>
</evidence>
<sequence length="89" mass="9296">MIAILVGIIGTVVAGVHQAGGISITVMKVVDIGCITNPNRRRRDTGIMTIIGVKGLLLPLRAGMKGRLQDGAKGHLRDVGNAVENLRTG</sequence>
<comment type="caution">
    <text evidence="1">The sequence shown here is derived from an EMBL/GenBank/DDBJ whole genome shotgun (WGS) entry which is preliminary data.</text>
</comment>
<organism evidence="1 2">
    <name type="scientific">Hafnia psychrotolerans</name>
    <dbReference type="NCBI Taxonomy" id="1477018"/>
    <lineage>
        <taxon>Bacteria</taxon>
        <taxon>Pseudomonadati</taxon>
        <taxon>Pseudomonadota</taxon>
        <taxon>Gammaproteobacteria</taxon>
        <taxon>Enterobacterales</taxon>
        <taxon>Hafniaceae</taxon>
        <taxon>Hafnia</taxon>
    </lineage>
</organism>
<protein>
    <submittedName>
        <fullName evidence="1">Uncharacterized protein</fullName>
    </submittedName>
</protein>
<proteinExistence type="predicted"/>